<feature type="transmembrane region" description="Helical" evidence="4">
    <location>
        <begin position="190"/>
        <end position="211"/>
    </location>
</feature>
<feature type="transmembrane region" description="Helical" evidence="4">
    <location>
        <begin position="368"/>
        <end position="391"/>
    </location>
</feature>
<dbReference type="PROSITE" id="PS50850">
    <property type="entry name" value="MFS"/>
    <property type="match status" value="1"/>
</dbReference>
<feature type="transmembrane region" description="Helical" evidence="4">
    <location>
        <begin position="232"/>
        <end position="252"/>
    </location>
</feature>
<gene>
    <name evidence="6" type="ORF">DF182_25635</name>
</gene>
<dbReference type="InterPro" id="IPR020846">
    <property type="entry name" value="MFS_dom"/>
</dbReference>
<sequence length="399" mass="41802">MEYLKSKSAAAIDAAPETGTIQQLLMLCSIVFLGFLTLGISLGTLPAFVTNKLHYSSLMVGIVIGIQSAATLATRHFSGTICDTRGSKKSVSTGLILCALTGVFYLLSNAITSQPSFSILLLLAGRLVLGFGESLLITGALSWGIGLMGVKYSGKVMAWNGISMYGALAFGAPIGMWMENSLSLNGAFTAILILPVIALALAIGLSGVVPAGSARMPFYKVVKSIWRQGSGLALATMGFGVIASFITLYFAQQQWENASLSLTIFGIAYILARLFFSHLPDKHGGHIIAFYSLLVEVAGLTCIRMATSSEMAFVGVALTGFGFSLVFPSLGVEAVKQVTPQNRGVALGAYVAFFDLALGITGPLAGLIAGYCGYSFIYLTAAVAAATAILLNQAHRTKN</sequence>
<feature type="transmembrane region" description="Helical" evidence="4">
    <location>
        <begin position="55"/>
        <end position="73"/>
    </location>
</feature>
<evidence type="ECO:0000256" key="1">
    <source>
        <dbReference type="ARBA" id="ARBA00022692"/>
    </source>
</evidence>
<dbReference type="GO" id="GO:0022857">
    <property type="term" value="F:transmembrane transporter activity"/>
    <property type="evidence" value="ECO:0007669"/>
    <property type="project" value="InterPro"/>
</dbReference>
<keyword evidence="7" id="KW-1185">Reference proteome</keyword>
<comment type="caution">
    <text evidence="6">The sequence shown here is derived from an EMBL/GenBank/DDBJ whole genome shotgun (WGS) entry which is preliminary data.</text>
</comment>
<feature type="transmembrane region" description="Helical" evidence="4">
    <location>
        <begin position="312"/>
        <end position="332"/>
    </location>
</feature>
<dbReference type="RefSeq" id="WP_113618616.1">
    <property type="nucleotide sequence ID" value="NZ_QFFJ01000002.1"/>
</dbReference>
<dbReference type="InterPro" id="IPR052714">
    <property type="entry name" value="MFS_Exporter"/>
</dbReference>
<keyword evidence="1 4" id="KW-0812">Transmembrane</keyword>
<evidence type="ECO:0000256" key="4">
    <source>
        <dbReference type="SAM" id="Phobius"/>
    </source>
</evidence>
<feature type="transmembrane region" description="Helical" evidence="4">
    <location>
        <begin position="24"/>
        <end position="49"/>
    </location>
</feature>
<name>A0A365XU17_9BACT</name>
<organism evidence="6 7">
    <name type="scientific">Chitinophaga flava</name>
    <dbReference type="NCBI Taxonomy" id="2259036"/>
    <lineage>
        <taxon>Bacteria</taxon>
        <taxon>Pseudomonadati</taxon>
        <taxon>Bacteroidota</taxon>
        <taxon>Chitinophagia</taxon>
        <taxon>Chitinophagales</taxon>
        <taxon>Chitinophagaceae</taxon>
        <taxon>Chitinophaga</taxon>
    </lineage>
</organism>
<dbReference type="NCBIfam" id="NF003477">
    <property type="entry name" value="PRK05122.1"/>
    <property type="match status" value="1"/>
</dbReference>
<reference evidence="6 7" key="1">
    <citation type="submission" date="2018-05" db="EMBL/GenBank/DDBJ databases">
        <title>Chitinophaga sp. K3CV102501T nov., isolated from isolated from a monsoon evergreen broad-leaved forest soil.</title>
        <authorList>
            <person name="Lv Y."/>
        </authorList>
    </citation>
    <scope>NUCLEOTIDE SEQUENCE [LARGE SCALE GENOMIC DNA]</scope>
    <source>
        <strain evidence="6 7">GDMCC 1.1325</strain>
    </source>
</reference>
<dbReference type="InterPro" id="IPR011701">
    <property type="entry name" value="MFS"/>
</dbReference>
<dbReference type="Pfam" id="PF07690">
    <property type="entry name" value="MFS_1"/>
    <property type="match status" value="1"/>
</dbReference>
<dbReference type="AlphaFoldDB" id="A0A365XU17"/>
<accession>A0A365XU17</accession>
<dbReference type="Gene3D" id="1.20.1250.20">
    <property type="entry name" value="MFS general substrate transporter like domains"/>
    <property type="match status" value="1"/>
</dbReference>
<feature type="transmembrane region" description="Helical" evidence="4">
    <location>
        <begin position="258"/>
        <end position="276"/>
    </location>
</feature>
<dbReference type="Proteomes" id="UP000253410">
    <property type="component" value="Unassembled WGS sequence"/>
</dbReference>
<evidence type="ECO:0000313" key="7">
    <source>
        <dbReference type="Proteomes" id="UP000253410"/>
    </source>
</evidence>
<feature type="transmembrane region" description="Helical" evidence="4">
    <location>
        <begin position="157"/>
        <end position="178"/>
    </location>
</feature>
<dbReference type="PANTHER" id="PTHR23531">
    <property type="entry name" value="QUINOLENE RESISTANCE PROTEIN NORA"/>
    <property type="match status" value="1"/>
</dbReference>
<feature type="transmembrane region" description="Helical" evidence="4">
    <location>
        <begin position="288"/>
        <end position="306"/>
    </location>
</feature>
<feature type="domain" description="Major facilitator superfamily (MFS) profile" evidence="5">
    <location>
        <begin position="190"/>
        <end position="399"/>
    </location>
</feature>
<evidence type="ECO:0000259" key="5">
    <source>
        <dbReference type="PROSITE" id="PS50850"/>
    </source>
</evidence>
<proteinExistence type="predicted"/>
<feature type="transmembrane region" description="Helical" evidence="4">
    <location>
        <begin position="344"/>
        <end position="362"/>
    </location>
</feature>
<dbReference type="PANTHER" id="PTHR23531:SF1">
    <property type="entry name" value="QUINOLENE RESISTANCE PROTEIN NORA"/>
    <property type="match status" value="1"/>
</dbReference>
<protein>
    <submittedName>
        <fullName evidence="6">Arabinose transporter</fullName>
    </submittedName>
</protein>
<evidence type="ECO:0000256" key="2">
    <source>
        <dbReference type="ARBA" id="ARBA00022989"/>
    </source>
</evidence>
<feature type="transmembrane region" description="Helical" evidence="4">
    <location>
        <begin position="94"/>
        <end position="111"/>
    </location>
</feature>
<keyword evidence="3 4" id="KW-0472">Membrane</keyword>
<dbReference type="CDD" id="cd17489">
    <property type="entry name" value="MFS_YfcJ_like"/>
    <property type="match status" value="1"/>
</dbReference>
<feature type="transmembrane region" description="Helical" evidence="4">
    <location>
        <begin position="117"/>
        <end position="145"/>
    </location>
</feature>
<dbReference type="EMBL" id="QFFJ01000002">
    <property type="protein sequence ID" value="RBL89867.1"/>
    <property type="molecule type" value="Genomic_DNA"/>
</dbReference>
<dbReference type="InterPro" id="IPR036259">
    <property type="entry name" value="MFS_trans_sf"/>
</dbReference>
<evidence type="ECO:0000313" key="6">
    <source>
        <dbReference type="EMBL" id="RBL89867.1"/>
    </source>
</evidence>
<keyword evidence="2 4" id="KW-1133">Transmembrane helix</keyword>
<dbReference type="NCBIfam" id="NF009048">
    <property type="entry name" value="PRK12382.1"/>
    <property type="match status" value="1"/>
</dbReference>
<dbReference type="OrthoDB" id="322544at2"/>
<dbReference type="SUPFAM" id="SSF103473">
    <property type="entry name" value="MFS general substrate transporter"/>
    <property type="match status" value="1"/>
</dbReference>
<evidence type="ECO:0000256" key="3">
    <source>
        <dbReference type="ARBA" id="ARBA00023136"/>
    </source>
</evidence>